<name>A0AAV9GA78_9PEZI</name>
<comment type="caution">
    <text evidence="1">The sequence shown here is derived from an EMBL/GenBank/DDBJ whole genome shotgun (WGS) entry which is preliminary data.</text>
</comment>
<evidence type="ECO:0000313" key="1">
    <source>
        <dbReference type="EMBL" id="KAK4445313.1"/>
    </source>
</evidence>
<dbReference type="EMBL" id="MU865966">
    <property type="protein sequence ID" value="KAK4445313.1"/>
    <property type="molecule type" value="Genomic_DNA"/>
</dbReference>
<evidence type="ECO:0000313" key="2">
    <source>
        <dbReference type="Proteomes" id="UP001321760"/>
    </source>
</evidence>
<gene>
    <name evidence="1" type="ORF">QBC34DRAFT_441729</name>
</gene>
<dbReference type="AlphaFoldDB" id="A0AAV9GA78"/>
<organism evidence="1 2">
    <name type="scientific">Podospora aff. communis PSN243</name>
    <dbReference type="NCBI Taxonomy" id="3040156"/>
    <lineage>
        <taxon>Eukaryota</taxon>
        <taxon>Fungi</taxon>
        <taxon>Dikarya</taxon>
        <taxon>Ascomycota</taxon>
        <taxon>Pezizomycotina</taxon>
        <taxon>Sordariomycetes</taxon>
        <taxon>Sordariomycetidae</taxon>
        <taxon>Sordariales</taxon>
        <taxon>Podosporaceae</taxon>
        <taxon>Podospora</taxon>
    </lineage>
</organism>
<dbReference type="Proteomes" id="UP001321760">
    <property type="component" value="Unassembled WGS sequence"/>
</dbReference>
<protein>
    <submittedName>
        <fullName evidence="1">Uncharacterized protein</fullName>
    </submittedName>
</protein>
<accession>A0AAV9GA78</accession>
<keyword evidence="2" id="KW-1185">Reference proteome</keyword>
<reference evidence="1" key="1">
    <citation type="journal article" date="2023" name="Mol. Phylogenet. Evol.">
        <title>Genome-scale phylogeny and comparative genomics of the fungal order Sordariales.</title>
        <authorList>
            <person name="Hensen N."/>
            <person name="Bonometti L."/>
            <person name="Westerberg I."/>
            <person name="Brannstrom I.O."/>
            <person name="Guillou S."/>
            <person name="Cros-Aarteil S."/>
            <person name="Calhoun S."/>
            <person name="Haridas S."/>
            <person name="Kuo A."/>
            <person name="Mondo S."/>
            <person name="Pangilinan J."/>
            <person name="Riley R."/>
            <person name="LaButti K."/>
            <person name="Andreopoulos B."/>
            <person name="Lipzen A."/>
            <person name="Chen C."/>
            <person name="Yan M."/>
            <person name="Daum C."/>
            <person name="Ng V."/>
            <person name="Clum A."/>
            <person name="Steindorff A."/>
            <person name="Ohm R.A."/>
            <person name="Martin F."/>
            <person name="Silar P."/>
            <person name="Natvig D.O."/>
            <person name="Lalanne C."/>
            <person name="Gautier V."/>
            <person name="Ament-Velasquez S.L."/>
            <person name="Kruys A."/>
            <person name="Hutchinson M.I."/>
            <person name="Powell A.J."/>
            <person name="Barry K."/>
            <person name="Miller A.N."/>
            <person name="Grigoriev I.V."/>
            <person name="Debuchy R."/>
            <person name="Gladieux P."/>
            <person name="Hiltunen Thoren M."/>
            <person name="Johannesson H."/>
        </authorList>
    </citation>
    <scope>NUCLEOTIDE SEQUENCE</scope>
    <source>
        <strain evidence="1">PSN243</strain>
    </source>
</reference>
<reference evidence="1" key="2">
    <citation type="submission" date="2023-05" db="EMBL/GenBank/DDBJ databases">
        <authorList>
            <consortium name="Lawrence Berkeley National Laboratory"/>
            <person name="Steindorff A."/>
            <person name="Hensen N."/>
            <person name="Bonometti L."/>
            <person name="Westerberg I."/>
            <person name="Brannstrom I.O."/>
            <person name="Guillou S."/>
            <person name="Cros-Aarteil S."/>
            <person name="Calhoun S."/>
            <person name="Haridas S."/>
            <person name="Kuo A."/>
            <person name="Mondo S."/>
            <person name="Pangilinan J."/>
            <person name="Riley R."/>
            <person name="Labutti K."/>
            <person name="Andreopoulos B."/>
            <person name="Lipzen A."/>
            <person name="Chen C."/>
            <person name="Yanf M."/>
            <person name="Daum C."/>
            <person name="Ng V."/>
            <person name="Clum A."/>
            <person name="Ohm R."/>
            <person name="Martin F."/>
            <person name="Silar P."/>
            <person name="Natvig D."/>
            <person name="Lalanne C."/>
            <person name="Gautier V."/>
            <person name="Ament-Velasquez S.L."/>
            <person name="Kruys A."/>
            <person name="Hutchinson M.I."/>
            <person name="Powell A.J."/>
            <person name="Barry K."/>
            <person name="Miller A.N."/>
            <person name="Grigoriev I.V."/>
            <person name="Debuchy R."/>
            <person name="Gladieux P."/>
            <person name="Thoren M.H."/>
            <person name="Johannesson H."/>
        </authorList>
    </citation>
    <scope>NUCLEOTIDE SEQUENCE</scope>
    <source>
        <strain evidence="1">PSN243</strain>
    </source>
</reference>
<proteinExistence type="predicted"/>
<sequence length="313" mass="35170">MEYSGLEGYMCQLSISSDPRKRLSVHPLLWTPLHLSLLSCEFANRGAVVVEGIPEPEEPPKTKDDREMLEDVERFFTARVVSPSHTRDVLEELIGGLECRSERIELRFGGRTTADLRIVSFNHAESLPQLGYINLTRTHQDKRRALVGGPPPTRADLKPSRHRHRPVFTNMLASHRTKKLLHRLNIDDLDEDPYIAAVLIALAQKQRHYLLRGEKASQMVLASKSCIGRCDNPRMHIYACAMSTAFIDALQDPNRPLPAESPTPVGITIHHQRLPLKPYSTLAKRLQHAVRETHASLTVDNVGMDLSGPDVAV</sequence>